<accession>A0AAQ3L9P9</accession>
<dbReference type="GO" id="GO:0006865">
    <property type="term" value="P:amino acid transport"/>
    <property type="evidence" value="ECO:0007669"/>
    <property type="project" value="InterPro"/>
</dbReference>
<keyword evidence="5 6" id="KW-0472">Membrane</keyword>
<feature type="transmembrane region" description="Helical" evidence="6">
    <location>
        <begin position="70"/>
        <end position="90"/>
    </location>
</feature>
<dbReference type="KEGG" id="puo:RZN69_02510"/>
<dbReference type="InterPro" id="IPR001123">
    <property type="entry name" value="LeuE-type"/>
</dbReference>
<dbReference type="RefSeq" id="WP_317834429.1">
    <property type="nucleotide sequence ID" value="NZ_CP136920.1"/>
</dbReference>
<comment type="subcellular location">
    <subcellularLocation>
        <location evidence="1">Cell membrane</location>
        <topology evidence="1">Multi-pass membrane protein</topology>
    </subcellularLocation>
</comment>
<keyword evidence="4 6" id="KW-1133">Transmembrane helix</keyword>
<feature type="transmembrane region" description="Helical" evidence="6">
    <location>
        <begin position="188"/>
        <end position="209"/>
    </location>
</feature>
<dbReference type="GO" id="GO:0005886">
    <property type="term" value="C:plasma membrane"/>
    <property type="evidence" value="ECO:0007669"/>
    <property type="project" value="UniProtKB-SubCell"/>
</dbReference>
<keyword evidence="8" id="KW-1185">Reference proteome</keyword>
<evidence type="ECO:0000256" key="4">
    <source>
        <dbReference type="ARBA" id="ARBA00022989"/>
    </source>
</evidence>
<evidence type="ECO:0000313" key="8">
    <source>
        <dbReference type="Proteomes" id="UP001304300"/>
    </source>
</evidence>
<proteinExistence type="predicted"/>
<dbReference type="Proteomes" id="UP001304300">
    <property type="component" value="Chromosome"/>
</dbReference>
<organism evidence="7 8">
    <name type="scientific">Rubellicoccus peritrichatus</name>
    <dbReference type="NCBI Taxonomy" id="3080537"/>
    <lineage>
        <taxon>Bacteria</taxon>
        <taxon>Pseudomonadati</taxon>
        <taxon>Verrucomicrobiota</taxon>
        <taxon>Opitutia</taxon>
        <taxon>Puniceicoccales</taxon>
        <taxon>Cerasicoccaceae</taxon>
        <taxon>Rubellicoccus</taxon>
    </lineage>
</organism>
<evidence type="ECO:0000256" key="2">
    <source>
        <dbReference type="ARBA" id="ARBA00022475"/>
    </source>
</evidence>
<dbReference type="Pfam" id="PF01810">
    <property type="entry name" value="LysE"/>
    <property type="match status" value="1"/>
</dbReference>
<dbReference type="AlphaFoldDB" id="A0AAQ3L9P9"/>
<feature type="transmembrane region" description="Helical" evidence="6">
    <location>
        <begin position="110"/>
        <end position="137"/>
    </location>
</feature>
<keyword evidence="2" id="KW-1003">Cell membrane</keyword>
<gene>
    <name evidence="7" type="ORF">RZN69_02510</name>
</gene>
<feature type="transmembrane region" description="Helical" evidence="6">
    <location>
        <begin position="39"/>
        <end position="64"/>
    </location>
</feature>
<dbReference type="EMBL" id="CP136920">
    <property type="protein sequence ID" value="WOO41945.1"/>
    <property type="molecule type" value="Genomic_DNA"/>
</dbReference>
<protein>
    <submittedName>
        <fullName evidence="7">LysE family transporter</fullName>
    </submittedName>
</protein>
<feature type="transmembrane region" description="Helical" evidence="6">
    <location>
        <begin position="149"/>
        <end position="176"/>
    </location>
</feature>
<keyword evidence="3 6" id="KW-0812">Transmembrane</keyword>
<evidence type="ECO:0000256" key="6">
    <source>
        <dbReference type="SAM" id="Phobius"/>
    </source>
</evidence>
<sequence>MEILAFKGLVLGFIYSVAMVSGTVWCAQVTVKRGFVAGLAVCFGIALAQAVLCGMALLALYGLLLMPFDLGFALRILATVVFIYMAYKMFTAPKAKTLKSKEADTYPSRLFYITFILSITMPMRLGGYLSFSIAAGLPFHGFSGVAAPWIAIAAGCGSMIWFTYIACLAALFGHRVPEHITLRSINKLNFLSGVVFALVAFITMLPLVAGF</sequence>
<evidence type="ECO:0000256" key="1">
    <source>
        <dbReference type="ARBA" id="ARBA00004651"/>
    </source>
</evidence>
<evidence type="ECO:0000256" key="5">
    <source>
        <dbReference type="ARBA" id="ARBA00023136"/>
    </source>
</evidence>
<reference evidence="7 8" key="1">
    <citation type="submission" date="2023-10" db="EMBL/GenBank/DDBJ databases">
        <title>Rubellicoccus peritrichatus gen. nov., sp. nov., isolated from an algae of coral reef tank.</title>
        <authorList>
            <person name="Luo J."/>
        </authorList>
    </citation>
    <scope>NUCLEOTIDE SEQUENCE [LARGE SCALE GENOMIC DNA]</scope>
    <source>
        <strain evidence="7 8">CR14</strain>
    </source>
</reference>
<evidence type="ECO:0000256" key="3">
    <source>
        <dbReference type="ARBA" id="ARBA00022692"/>
    </source>
</evidence>
<feature type="transmembrane region" description="Helical" evidence="6">
    <location>
        <begin position="6"/>
        <end position="27"/>
    </location>
</feature>
<name>A0AAQ3L9P9_9BACT</name>
<evidence type="ECO:0000313" key="7">
    <source>
        <dbReference type="EMBL" id="WOO41945.1"/>
    </source>
</evidence>